<dbReference type="InterPro" id="IPR017907">
    <property type="entry name" value="Znf_RING_CS"/>
</dbReference>
<evidence type="ECO:0000259" key="19">
    <source>
        <dbReference type="PROSITE" id="PS50089"/>
    </source>
</evidence>
<keyword evidence="7" id="KW-0962">Peroxisome biogenesis</keyword>
<keyword evidence="12" id="KW-0833">Ubl conjugation pathway</keyword>
<evidence type="ECO:0000256" key="9">
    <source>
        <dbReference type="ARBA" id="ARBA00022692"/>
    </source>
</evidence>
<accession>A0A0N5ALT2</accession>
<evidence type="ECO:0000256" key="1">
    <source>
        <dbReference type="ARBA" id="ARBA00000900"/>
    </source>
</evidence>
<dbReference type="GO" id="GO:0008270">
    <property type="term" value="F:zinc ion binding"/>
    <property type="evidence" value="ECO:0007669"/>
    <property type="project" value="UniProtKB-KW"/>
</dbReference>
<proteinExistence type="inferred from homology"/>
<dbReference type="STRING" id="451379.A0A0N5ALT2"/>
<dbReference type="PROSITE" id="PS50089">
    <property type="entry name" value="ZF_RING_2"/>
    <property type="match status" value="1"/>
</dbReference>
<dbReference type="PROSITE" id="PS00518">
    <property type="entry name" value="ZF_RING_1"/>
    <property type="match status" value="1"/>
</dbReference>
<dbReference type="Proteomes" id="UP000046393">
    <property type="component" value="Unplaced"/>
</dbReference>
<evidence type="ECO:0000256" key="11">
    <source>
        <dbReference type="ARBA" id="ARBA00022771"/>
    </source>
</evidence>
<evidence type="ECO:0000256" key="2">
    <source>
        <dbReference type="ARBA" id="ARBA00004585"/>
    </source>
</evidence>
<keyword evidence="15" id="KW-1133">Transmembrane helix</keyword>
<comment type="subcellular location">
    <subcellularLocation>
        <location evidence="2">Peroxisome membrane</location>
        <topology evidence="2">Multi-pass membrane protein</topology>
    </subcellularLocation>
</comment>
<evidence type="ECO:0000256" key="4">
    <source>
        <dbReference type="ARBA" id="ARBA00008704"/>
    </source>
</evidence>
<name>A0A0N5ALT2_9BILA</name>
<evidence type="ECO:0000256" key="15">
    <source>
        <dbReference type="ARBA" id="ARBA00022989"/>
    </source>
</evidence>
<feature type="domain" description="RING-type" evidence="19">
    <location>
        <begin position="146"/>
        <end position="190"/>
    </location>
</feature>
<evidence type="ECO:0000256" key="10">
    <source>
        <dbReference type="ARBA" id="ARBA00022723"/>
    </source>
</evidence>
<evidence type="ECO:0000256" key="8">
    <source>
        <dbReference type="ARBA" id="ARBA00022679"/>
    </source>
</evidence>
<keyword evidence="20" id="KW-1185">Reference proteome</keyword>
<protein>
    <recommendedName>
        <fullName evidence="5">RING-type E3 ubiquitin transferase</fullName>
        <ecNumber evidence="5">2.3.2.27</ecNumber>
    </recommendedName>
</protein>
<evidence type="ECO:0000256" key="6">
    <source>
        <dbReference type="ARBA" id="ARBA00022448"/>
    </source>
</evidence>
<evidence type="ECO:0000313" key="20">
    <source>
        <dbReference type="Proteomes" id="UP000046393"/>
    </source>
</evidence>
<comment type="pathway">
    <text evidence="3">Protein modification; protein ubiquitination.</text>
</comment>
<evidence type="ECO:0000256" key="14">
    <source>
        <dbReference type="ARBA" id="ARBA00022927"/>
    </source>
</evidence>
<evidence type="ECO:0000256" key="18">
    <source>
        <dbReference type="PROSITE-ProRule" id="PRU00175"/>
    </source>
</evidence>
<dbReference type="AlphaFoldDB" id="A0A0N5ALT2"/>
<keyword evidence="10" id="KW-0479">Metal-binding</keyword>
<dbReference type="SUPFAM" id="SSF57850">
    <property type="entry name" value="RING/U-box"/>
    <property type="match status" value="1"/>
</dbReference>
<keyword evidence="11 18" id="KW-0863">Zinc-finger</keyword>
<evidence type="ECO:0000256" key="5">
    <source>
        <dbReference type="ARBA" id="ARBA00012483"/>
    </source>
</evidence>
<dbReference type="GO" id="GO:0016558">
    <property type="term" value="P:protein import into peroxisome matrix"/>
    <property type="evidence" value="ECO:0007669"/>
    <property type="project" value="InterPro"/>
</dbReference>
<reference evidence="21" key="1">
    <citation type="submission" date="2017-02" db="UniProtKB">
        <authorList>
            <consortium name="WormBaseParasite"/>
        </authorList>
    </citation>
    <scope>IDENTIFICATION</scope>
</reference>
<keyword evidence="14" id="KW-0653">Protein transport</keyword>
<dbReference type="InterPro" id="IPR013083">
    <property type="entry name" value="Znf_RING/FYVE/PHD"/>
</dbReference>
<evidence type="ECO:0000313" key="21">
    <source>
        <dbReference type="WBParaSite" id="SMUV_0000550901-mRNA-1"/>
    </source>
</evidence>
<comment type="catalytic activity">
    <reaction evidence="1">
        <text>S-ubiquitinyl-[E2 ubiquitin-conjugating enzyme]-L-cysteine + [acceptor protein]-L-lysine = [E2 ubiquitin-conjugating enzyme]-L-cysteine + N(6)-ubiquitinyl-[acceptor protein]-L-lysine.</text>
        <dbReference type="EC" id="2.3.2.27"/>
    </reaction>
</comment>
<dbReference type="InterPro" id="IPR006845">
    <property type="entry name" value="Pex_N"/>
</dbReference>
<dbReference type="EC" id="2.3.2.27" evidence="5"/>
<keyword evidence="13" id="KW-0862">Zinc</keyword>
<keyword evidence="9" id="KW-0812">Transmembrane</keyword>
<evidence type="ECO:0000256" key="7">
    <source>
        <dbReference type="ARBA" id="ARBA00022593"/>
    </source>
</evidence>
<evidence type="ECO:0000256" key="13">
    <source>
        <dbReference type="ARBA" id="ARBA00022833"/>
    </source>
</evidence>
<dbReference type="PANTHER" id="PTHR23350:SF0">
    <property type="entry name" value="PEROXISOME BIOGENESIS FACTOR 10"/>
    <property type="match status" value="1"/>
</dbReference>
<dbReference type="GO" id="GO:0061630">
    <property type="term" value="F:ubiquitin protein ligase activity"/>
    <property type="evidence" value="ECO:0007669"/>
    <property type="project" value="UniProtKB-EC"/>
</dbReference>
<evidence type="ECO:0000256" key="17">
    <source>
        <dbReference type="ARBA" id="ARBA00023140"/>
    </source>
</evidence>
<dbReference type="PANTHER" id="PTHR23350">
    <property type="entry name" value="PEROXISOME ASSEMBLY PROTEIN 10"/>
    <property type="match status" value="1"/>
</dbReference>
<dbReference type="Pfam" id="PF04757">
    <property type="entry name" value="Pex2_Pex12"/>
    <property type="match status" value="1"/>
</dbReference>
<keyword evidence="16" id="KW-0472">Membrane</keyword>
<organism evidence="20 21">
    <name type="scientific">Syphacia muris</name>
    <dbReference type="NCBI Taxonomy" id="451379"/>
    <lineage>
        <taxon>Eukaryota</taxon>
        <taxon>Metazoa</taxon>
        <taxon>Ecdysozoa</taxon>
        <taxon>Nematoda</taxon>
        <taxon>Chromadorea</taxon>
        <taxon>Rhabditida</taxon>
        <taxon>Spirurina</taxon>
        <taxon>Oxyuridomorpha</taxon>
        <taxon>Oxyuroidea</taxon>
        <taxon>Oxyuridae</taxon>
        <taxon>Syphacia</taxon>
    </lineage>
</organism>
<dbReference type="SMART" id="SM00184">
    <property type="entry name" value="RING"/>
    <property type="match status" value="1"/>
</dbReference>
<dbReference type="Gene3D" id="3.30.40.10">
    <property type="entry name" value="Zinc/RING finger domain, C3HC4 (zinc finger)"/>
    <property type="match status" value="1"/>
</dbReference>
<comment type="similarity">
    <text evidence="4">Belongs to the pex2/pex10/pex12 family.</text>
</comment>
<evidence type="ECO:0000256" key="3">
    <source>
        <dbReference type="ARBA" id="ARBA00004906"/>
    </source>
</evidence>
<keyword evidence="8" id="KW-0808">Transferase</keyword>
<dbReference type="InterPro" id="IPR001841">
    <property type="entry name" value="Znf_RING"/>
</dbReference>
<dbReference type="GO" id="GO:0005778">
    <property type="term" value="C:peroxisomal membrane"/>
    <property type="evidence" value="ECO:0007669"/>
    <property type="project" value="UniProtKB-SubCell"/>
</dbReference>
<sequence length="204" mass="23151">MPIYIAEAADVILAEREDANHIESLQHQISNVSKGLLGPALWARWYFCIGPVARLAYYSVTTLFNIQTLGEENNDLLAVTNPGSVKLVPLWRRIVLVFVTDNSQEASVYLALFFWEAIYIGKVASKLFRILGVLTLSRTNFGRFQCPICLLNKPPACTPCGHIFCWYCILKYCLNSLVINQEAVRCPHCRKEFIPNRIVPIFNL</sequence>
<evidence type="ECO:0000256" key="16">
    <source>
        <dbReference type="ARBA" id="ARBA00023136"/>
    </source>
</evidence>
<dbReference type="WBParaSite" id="SMUV_0000550901-mRNA-1">
    <property type="protein sequence ID" value="SMUV_0000550901-mRNA-1"/>
    <property type="gene ID" value="SMUV_0000550901"/>
</dbReference>
<keyword evidence="6" id="KW-0813">Transport</keyword>
<dbReference type="InterPro" id="IPR025654">
    <property type="entry name" value="PEX2/10"/>
</dbReference>
<keyword evidence="17" id="KW-0576">Peroxisome</keyword>
<evidence type="ECO:0000256" key="12">
    <source>
        <dbReference type="ARBA" id="ARBA00022786"/>
    </source>
</evidence>